<name>A0ABW3HLG1_9BACL</name>
<organism evidence="4 5">
    <name type="scientific">Paenibacillus chungangensis</name>
    <dbReference type="NCBI Taxonomy" id="696535"/>
    <lineage>
        <taxon>Bacteria</taxon>
        <taxon>Bacillati</taxon>
        <taxon>Bacillota</taxon>
        <taxon>Bacilli</taxon>
        <taxon>Bacillales</taxon>
        <taxon>Paenibacillaceae</taxon>
        <taxon>Paenibacillus</taxon>
    </lineage>
</organism>
<proteinExistence type="inferred from homology"/>
<evidence type="ECO:0000313" key="5">
    <source>
        <dbReference type="Proteomes" id="UP001596989"/>
    </source>
</evidence>
<dbReference type="EMBL" id="JBHTJZ010000005">
    <property type="protein sequence ID" value="MFD0958330.1"/>
    <property type="molecule type" value="Genomic_DNA"/>
</dbReference>
<protein>
    <submittedName>
        <fullName evidence="4">Extracellular solute-binding protein</fullName>
    </submittedName>
</protein>
<evidence type="ECO:0000256" key="1">
    <source>
        <dbReference type="ARBA" id="ARBA00008520"/>
    </source>
</evidence>
<dbReference type="RefSeq" id="WP_377562089.1">
    <property type="nucleotide sequence ID" value="NZ_JBHTJZ010000005.1"/>
</dbReference>
<reference evidence="5" key="1">
    <citation type="journal article" date="2019" name="Int. J. Syst. Evol. Microbiol.">
        <title>The Global Catalogue of Microorganisms (GCM) 10K type strain sequencing project: providing services to taxonomists for standard genome sequencing and annotation.</title>
        <authorList>
            <consortium name="The Broad Institute Genomics Platform"/>
            <consortium name="The Broad Institute Genome Sequencing Center for Infectious Disease"/>
            <person name="Wu L."/>
            <person name="Ma J."/>
        </authorList>
    </citation>
    <scope>NUCLEOTIDE SEQUENCE [LARGE SCALE GENOMIC DNA]</scope>
    <source>
        <strain evidence="5">CCUG 59129</strain>
    </source>
</reference>
<feature type="signal peptide" evidence="3">
    <location>
        <begin position="1"/>
        <end position="21"/>
    </location>
</feature>
<comment type="similarity">
    <text evidence="1">Belongs to the bacterial solute-binding protein 1 family.</text>
</comment>
<keyword evidence="5" id="KW-1185">Reference proteome</keyword>
<dbReference type="SUPFAM" id="SSF53850">
    <property type="entry name" value="Periplasmic binding protein-like II"/>
    <property type="match status" value="1"/>
</dbReference>
<dbReference type="PANTHER" id="PTHR43649">
    <property type="entry name" value="ARABINOSE-BINDING PROTEIN-RELATED"/>
    <property type="match status" value="1"/>
</dbReference>
<dbReference type="PANTHER" id="PTHR43649:SF29">
    <property type="entry name" value="OSMOPROTECTIVE COMPOUNDS-BINDING PROTEIN GGTB"/>
    <property type="match status" value="1"/>
</dbReference>
<dbReference type="PROSITE" id="PS51257">
    <property type="entry name" value="PROKAR_LIPOPROTEIN"/>
    <property type="match status" value="1"/>
</dbReference>
<sequence>MLRRSLLLSWKLIILASVLSACGGAGRAINNDTDNYKKVTLSLRHTQIKETNRIRLRILEDVLAKTESENDWITFKLEGIDEIVNRDTKLKQEMVVGNPPDIFEVFGGADLQLYVKAGRMLDLTDILQELDLVDKFESLEEFIIDGRIYGIPHGGYSEGIFYNKLIFNKLGLDIPRTWDELLDAAEKLKAAGYTPFGLAAKDAWVAGMIWNVIMERHVGIEAFYGLVTGETKWTDPAFIRGFQAYAELIEREAFTKEALSLTYADQGTQLAYGKAAMVYTGSWDAHYFATSHSHVTREGIGFFLFPSIPGGEGDQQSINASFSNGVGFSSQLSEDQIEAVKLFIANYFTEDIQKRALQEGKLLPSFKLEDMSGVTPLMNEILTEMSNASGNWPAYDAIVQPVVGAQIGISLQELIGGVSSPEKVARDIQEVQDRANAALNQFTLESGPSPNIE</sequence>
<accession>A0ABW3HLG1</accession>
<dbReference type="Pfam" id="PF01547">
    <property type="entry name" value="SBP_bac_1"/>
    <property type="match status" value="1"/>
</dbReference>
<evidence type="ECO:0000313" key="4">
    <source>
        <dbReference type="EMBL" id="MFD0958330.1"/>
    </source>
</evidence>
<keyword evidence="2" id="KW-0813">Transport</keyword>
<dbReference type="Proteomes" id="UP001596989">
    <property type="component" value="Unassembled WGS sequence"/>
</dbReference>
<feature type="chain" id="PRO_5046125683" evidence="3">
    <location>
        <begin position="22"/>
        <end position="453"/>
    </location>
</feature>
<evidence type="ECO:0000256" key="3">
    <source>
        <dbReference type="SAM" id="SignalP"/>
    </source>
</evidence>
<dbReference type="InterPro" id="IPR006059">
    <property type="entry name" value="SBP"/>
</dbReference>
<dbReference type="InterPro" id="IPR050490">
    <property type="entry name" value="Bact_solute-bd_prot1"/>
</dbReference>
<comment type="caution">
    <text evidence="4">The sequence shown here is derived from an EMBL/GenBank/DDBJ whole genome shotgun (WGS) entry which is preliminary data.</text>
</comment>
<gene>
    <name evidence="4" type="ORF">ACFQ2I_02925</name>
</gene>
<dbReference type="Gene3D" id="3.40.190.10">
    <property type="entry name" value="Periplasmic binding protein-like II"/>
    <property type="match status" value="2"/>
</dbReference>
<evidence type="ECO:0000256" key="2">
    <source>
        <dbReference type="ARBA" id="ARBA00022448"/>
    </source>
</evidence>
<keyword evidence="3" id="KW-0732">Signal</keyword>